<gene>
    <name evidence="2" type="ORF">GCM10023235_51150</name>
</gene>
<sequence length="68" mass="7092">MRSAWALRGVLLALTGVLGWILFEGGTGGAAFGVLAAGGWGLGLIPVHAKAADGDERPGRPRQRARRR</sequence>
<dbReference type="Proteomes" id="UP001501752">
    <property type="component" value="Unassembled WGS sequence"/>
</dbReference>
<feature type="transmembrane region" description="Helical" evidence="1">
    <location>
        <begin position="29"/>
        <end position="47"/>
    </location>
</feature>
<comment type="caution">
    <text evidence="2">The sequence shown here is derived from an EMBL/GenBank/DDBJ whole genome shotgun (WGS) entry which is preliminary data.</text>
</comment>
<keyword evidence="1" id="KW-0472">Membrane</keyword>
<organism evidence="2 3">
    <name type="scientific">Kitasatospora terrestris</name>
    <dbReference type="NCBI Taxonomy" id="258051"/>
    <lineage>
        <taxon>Bacteria</taxon>
        <taxon>Bacillati</taxon>
        <taxon>Actinomycetota</taxon>
        <taxon>Actinomycetes</taxon>
        <taxon>Kitasatosporales</taxon>
        <taxon>Streptomycetaceae</taxon>
        <taxon>Kitasatospora</taxon>
    </lineage>
</organism>
<evidence type="ECO:0008006" key="4">
    <source>
        <dbReference type="Google" id="ProtNLM"/>
    </source>
</evidence>
<keyword evidence="1" id="KW-0812">Transmembrane</keyword>
<reference evidence="3" key="1">
    <citation type="journal article" date="2019" name="Int. J. Syst. Evol. Microbiol.">
        <title>The Global Catalogue of Microorganisms (GCM) 10K type strain sequencing project: providing services to taxonomists for standard genome sequencing and annotation.</title>
        <authorList>
            <consortium name="The Broad Institute Genomics Platform"/>
            <consortium name="The Broad Institute Genome Sequencing Center for Infectious Disease"/>
            <person name="Wu L."/>
            <person name="Ma J."/>
        </authorList>
    </citation>
    <scope>NUCLEOTIDE SEQUENCE [LARGE SCALE GENOMIC DNA]</scope>
    <source>
        <strain evidence="3">JCM 13006</strain>
    </source>
</reference>
<evidence type="ECO:0000313" key="3">
    <source>
        <dbReference type="Proteomes" id="UP001501752"/>
    </source>
</evidence>
<name>A0ABP9E5I6_9ACTN</name>
<evidence type="ECO:0000256" key="1">
    <source>
        <dbReference type="SAM" id="Phobius"/>
    </source>
</evidence>
<keyword evidence="1" id="KW-1133">Transmembrane helix</keyword>
<accession>A0ABP9E5I6</accession>
<dbReference type="EMBL" id="BAABIS010000001">
    <property type="protein sequence ID" value="GAA4866483.1"/>
    <property type="molecule type" value="Genomic_DNA"/>
</dbReference>
<keyword evidence="3" id="KW-1185">Reference proteome</keyword>
<dbReference type="RefSeq" id="WP_345699208.1">
    <property type="nucleotide sequence ID" value="NZ_BAABIS010000001.1"/>
</dbReference>
<evidence type="ECO:0000313" key="2">
    <source>
        <dbReference type="EMBL" id="GAA4866483.1"/>
    </source>
</evidence>
<protein>
    <recommendedName>
        <fullName evidence="4">DUF2892 domain-containing protein</fullName>
    </recommendedName>
</protein>
<proteinExistence type="predicted"/>